<evidence type="ECO:0000256" key="8">
    <source>
        <dbReference type="SAM" id="Phobius"/>
    </source>
</evidence>
<keyword evidence="5 8" id="KW-0472">Membrane</keyword>
<evidence type="ECO:0000256" key="6">
    <source>
        <dbReference type="ARBA" id="ARBA00043993"/>
    </source>
</evidence>
<organism evidence="10 11">
    <name type="scientific">Streptomyces acidiscabies</name>
    <dbReference type="NCBI Taxonomy" id="42234"/>
    <lineage>
        <taxon>Bacteria</taxon>
        <taxon>Bacillati</taxon>
        <taxon>Actinomycetota</taxon>
        <taxon>Actinomycetes</taxon>
        <taxon>Kitasatosporales</taxon>
        <taxon>Streptomycetaceae</taxon>
        <taxon>Streptomyces</taxon>
    </lineage>
</organism>
<feature type="compositionally biased region" description="Gly residues" evidence="7">
    <location>
        <begin position="413"/>
        <end position="444"/>
    </location>
</feature>
<evidence type="ECO:0000256" key="2">
    <source>
        <dbReference type="ARBA" id="ARBA00022475"/>
    </source>
</evidence>
<dbReference type="GO" id="GO:0005886">
    <property type="term" value="C:plasma membrane"/>
    <property type="evidence" value="ECO:0007669"/>
    <property type="project" value="UniProtKB-SubCell"/>
</dbReference>
<evidence type="ECO:0000313" key="11">
    <source>
        <dbReference type="Proteomes" id="UP000037151"/>
    </source>
</evidence>
<dbReference type="PANTHER" id="PTHR30509">
    <property type="entry name" value="P-HYDROXYBENZOIC ACID EFFLUX PUMP SUBUNIT-RELATED"/>
    <property type="match status" value="1"/>
</dbReference>
<comment type="similarity">
    <text evidence="6">Belongs to the YccS/YhfK family.</text>
</comment>
<dbReference type="InterPro" id="IPR049453">
    <property type="entry name" value="Memb_transporter_dom"/>
</dbReference>
<proteinExistence type="inferred from homology"/>
<feature type="transmembrane region" description="Helical" evidence="8">
    <location>
        <begin position="82"/>
        <end position="100"/>
    </location>
</feature>
<dbReference type="Proteomes" id="UP000037151">
    <property type="component" value="Unassembled WGS sequence"/>
</dbReference>
<name>A0A0L0KRX4_9ACTN</name>
<keyword evidence="2" id="KW-1003">Cell membrane</keyword>
<sequence length="444" mass="47044">MVKTVWGSLSVMAAVLASWGSALWLEGAAHLHVDVVIQAVALTWTLAWTQREADLVERGIGFVVLPGVAMCAAWTDRVMTESAVRGDLLFALFVAFAIWVRRFGVRATRAGTLAALPFVATLVVQGPSALPPQARDGHVLWMGLVAVICAGYVLVVQVGAGWLGLTPRVRVRRSTEPLVPPRAVASRLLPSTRMALQMGVSLGGAFLAGHWLFPDHWTWVVLTAFIVCSGARGRADVLYKGVTRALGAGFGTAVATGVVGAFGPGDPWAVVLLFVVLALATWLRPLNYAYWAACVTAAFSLLYGYFGETTVHVLTQRLQAILVGAVLGIAVSWLLAPVRTVDVVRRRVADALAVLADALRAHDAVELRVHQGRFEEAVELLEQVAPPLRALRAVEGWVRGWPARRRRAVGEGAASGGRVGEGPVGEGPVGEGPVGEGPVGEGPV</sequence>
<keyword evidence="3 8" id="KW-0812">Transmembrane</keyword>
<gene>
    <name evidence="10" type="ORF">IQ63_00200</name>
</gene>
<dbReference type="EMBL" id="JPPY01000002">
    <property type="protein sequence ID" value="KND40319.1"/>
    <property type="molecule type" value="Genomic_DNA"/>
</dbReference>
<evidence type="ECO:0000256" key="7">
    <source>
        <dbReference type="SAM" id="MobiDB-lite"/>
    </source>
</evidence>
<evidence type="ECO:0000256" key="5">
    <source>
        <dbReference type="ARBA" id="ARBA00023136"/>
    </source>
</evidence>
<comment type="subcellular location">
    <subcellularLocation>
        <location evidence="1">Cell membrane</location>
        <topology evidence="1">Multi-pass membrane protein</topology>
    </subcellularLocation>
</comment>
<feature type="transmembrane region" description="Helical" evidence="8">
    <location>
        <begin position="107"/>
        <end position="127"/>
    </location>
</feature>
<evidence type="ECO:0000256" key="3">
    <source>
        <dbReference type="ARBA" id="ARBA00022692"/>
    </source>
</evidence>
<feature type="domain" description="Integral membrane bound transporter" evidence="9">
    <location>
        <begin position="205"/>
        <end position="331"/>
    </location>
</feature>
<feature type="transmembrane region" description="Helical" evidence="8">
    <location>
        <begin position="268"/>
        <end position="283"/>
    </location>
</feature>
<feature type="transmembrane region" description="Helical" evidence="8">
    <location>
        <begin position="245"/>
        <end position="262"/>
    </location>
</feature>
<evidence type="ECO:0000256" key="4">
    <source>
        <dbReference type="ARBA" id="ARBA00022989"/>
    </source>
</evidence>
<feature type="non-terminal residue" evidence="10">
    <location>
        <position position="444"/>
    </location>
</feature>
<evidence type="ECO:0000313" key="10">
    <source>
        <dbReference type="EMBL" id="KND40319.1"/>
    </source>
</evidence>
<evidence type="ECO:0000256" key="1">
    <source>
        <dbReference type="ARBA" id="ARBA00004651"/>
    </source>
</evidence>
<keyword evidence="4 8" id="KW-1133">Transmembrane helix</keyword>
<accession>A0A0L0KRX4</accession>
<evidence type="ECO:0000259" key="9">
    <source>
        <dbReference type="Pfam" id="PF13515"/>
    </source>
</evidence>
<comment type="caution">
    <text evidence="10">The sequence shown here is derived from an EMBL/GenBank/DDBJ whole genome shotgun (WGS) entry which is preliminary data.</text>
</comment>
<feature type="transmembrane region" description="Helical" evidence="8">
    <location>
        <begin position="288"/>
        <end position="306"/>
    </location>
</feature>
<dbReference type="RefSeq" id="WP_159031058.1">
    <property type="nucleotide sequence ID" value="NZ_KQ257790.1"/>
</dbReference>
<dbReference type="Pfam" id="PF13515">
    <property type="entry name" value="FUSC_2"/>
    <property type="match status" value="1"/>
</dbReference>
<dbReference type="AlphaFoldDB" id="A0A0L0KRX4"/>
<protein>
    <recommendedName>
        <fullName evidence="9">Integral membrane bound transporter domain-containing protein</fullName>
    </recommendedName>
</protein>
<feature type="transmembrane region" description="Helical" evidence="8">
    <location>
        <begin position="139"/>
        <end position="165"/>
    </location>
</feature>
<dbReference type="PANTHER" id="PTHR30509:SF9">
    <property type="entry name" value="MULTIDRUG RESISTANCE PROTEIN MDTO"/>
    <property type="match status" value="1"/>
</dbReference>
<feature type="region of interest" description="Disordered" evidence="7">
    <location>
        <begin position="412"/>
        <end position="444"/>
    </location>
</feature>
<dbReference type="OrthoDB" id="3214226at2"/>
<reference evidence="11" key="1">
    <citation type="submission" date="2014-07" db="EMBL/GenBank/DDBJ databases">
        <title>Genome sequencing of plant-pathogenic Streptomyces species.</title>
        <authorList>
            <person name="Harrison J."/>
            <person name="Sapp M."/>
            <person name="Thwaites R."/>
            <person name="Studholme D.J."/>
        </authorList>
    </citation>
    <scope>NUCLEOTIDE SEQUENCE [LARGE SCALE GENOMIC DNA]</scope>
    <source>
        <strain evidence="11">NCPPB 4445</strain>
    </source>
</reference>
<feature type="transmembrane region" description="Helical" evidence="8">
    <location>
        <begin position="318"/>
        <end position="336"/>
    </location>
</feature>